<dbReference type="PANTHER" id="PTHR48098:SF1">
    <property type="entry name" value="DIACYLGLYCEROL ACYLTRANSFERASE_MYCOLYLTRANSFERASE AG85A"/>
    <property type="match status" value="1"/>
</dbReference>
<evidence type="ECO:0000313" key="2">
    <source>
        <dbReference type="EMBL" id="MDK4335418.1"/>
    </source>
</evidence>
<dbReference type="GeneID" id="81676229"/>
<dbReference type="GO" id="GO:0016747">
    <property type="term" value="F:acyltransferase activity, transferring groups other than amino-acyl groups"/>
    <property type="evidence" value="ECO:0007669"/>
    <property type="project" value="TreeGrafter"/>
</dbReference>
<dbReference type="GO" id="GO:0016787">
    <property type="term" value="F:hydrolase activity"/>
    <property type="evidence" value="ECO:0007669"/>
    <property type="project" value="UniProtKB-KW"/>
</dbReference>
<dbReference type="InterPro" id="IPR029058">
    <property type="entry name" value="AB_hydrolase_fold"/>
</dbReference>
<evidence type="ECO:0000256" key="1">
    <source>
        <dbReference type="SAM" id="SignalP"/>
    </source>
</evidence>
<comment type="caution">
    <text evidence="2">The sequence shown here is derived from an EMBL/GenBank/DDBJ whole genome shotgun (WGS) entry which is preliminary data.</text>
</comment>
<dbReference type="PANTHER" id="PTHR48098">
    <property type="entry name" value="ENTEROCHELIN ESTERASE-RELATED"/>
    <property type="match status" value="1"/>
</dbReference>
<keyword evidence="2" id="KW-0378">Hydrolase</keyword>
<accession>A0AAP4F8S9</accession>
<organism evidence="2 3">
    <name type="scientific">Corynebacterium accolens</name>
    <dbReference type="NCBI Taxonomy" id="38284"/>
    <lineage>
        <taxon>Bacteria</taxon>
        <taxon>Bacillati</taxon>
        <taxon>Actinomycetota</taxon>
        <taxon>Actinomycetes</taxon>
        <taxon>Mycobacteriales</taxon>
        <taxon>Corynebacteriaceae</taxon>
        <taxon>Corynebacterium</taxon>
    </lineage>
</organism>
<protein>
    <submittedName>
        <fullName evidence="2">Alpha/beta hydrolase family protein</fullName>
    </submittedName>
</protein>
<keyword evidence="1" id="KW-0732">Signal</keyword>
<dbReference type="RefSeq" id="WP_005279732.1">
    <property type="nucleotide sequence ID" value="NZ_CP046605.1"/>
</dbReference>
<dbReference type="AlphaFoldDB" id="A0AAP4F8S9"/>
<evidence type="ECO:0000313" key="3">
    <source>
        <dbReference type="Proteomes" id="UP001230317"/>
    </source>
</evidence>
<proteinExistence type="predicted"/>
<dbReference type="SUPFAM" id="SSF53474">
    <property type="entry name" value="alpha/beta-Hydrolases"/>
    <property type="match status" value="1"/>
</dbReference>
<dbReference type="Gene3D" id="3.40.50.1820">
    <property type="entry name" value="alpha/beta hydrolase"/>
    <property type="match status" value="1"/>
</dbReference>
<sequence length="339" mass="37148">MTASIRGRVLSVIMAVAVALGLAVVAGGTQQAHAAHRDFLRADNTGTCEWDQVGWWVQRCDVWSQSMGRNIPVQIQPAKNGGNAGLYLLDGLRATDRTNAWVNDVNAARTYEPHNITLVMPVGGESSFYADWQAPAKYDPNEPVNYKWETFLTSELPAYLESNFGVARNNNSIAGLSMGAGSALTLAAKHNDQFRQALSFSGYLTTTVPGAQTFMRFAMLDAGGFNINAMYGSLFNPKRFQNDPLLLIPQLRNTDVYISAATGIPGDLDRQRYLPEHQAAGAALEVGSRITTHVWEGAARLQGLNPTVDYPAQGLHNWLQFGYQLEKSKPQVLNVMNAW</sequence>
<name>A0AAP4F8S9_9CORY</name>
<reference evidence="2" key="1">
    <citation type="submission" date="2023-05" db="EMBL/GenBank/DDBJ databases">
        <title>Metabolic capabilities are highly conserved among human nasal-associated Corynebacterium species in pangenomic analyses.</title>
        <authorList>
            <person name="Tran T.H."/>
            <person name="Roberts A.Q."/>
            <person name="Escapa I.F."/>
            <person name="Gao W."/>
            <person name="Conlan S."/>
            <person name="Kong H."/>
            <person name="Segre J.A."/>
            <person name="Kelly M.S."/>
            <person name="Lemon K.P."/>
        </authorList>
    </citation>
    <scope>NUCLEOTIDE SEQUENCE</scope>
    <source>
        <strain evidence="2">KPL2618</strain>
    </source>
</reference>
<dbReference type="EMBL" id="JASNVU010000010">
    <property type="protein sequence ID" value="MDK4335418.1"/>
    <property type="molecule type" value="Genomic_DNA"/>
</dbReference>
<dbReference type="Pfam" id="PF00756">
    <property type="entry name" value="Esterase"/>
    <property type="match status" value="1"/>
</dbReference>
<dbReference type="Proteomes" id="UP001230317">
    <property type="component" value="Unassembled WGS sequence"/>
</dbReference>
<feature type="signal peptide" evidence="1">
    <location>
        <begin position="1"/>
        <end position="34"/>
    </location>
</feature>
<feature type="chain" id="PRO_5042881177" evidence="1">
    <location>
        <begin position="35"/>
        <end position="339"/>
    </location>
</feature>
<gene>
    <name evidence="2" type="ORF">QPX58_08365</name>
</gene>
<dbReference type="InterPro" id="IPR000801">
    <property type="entry name" value="Esterase-like"/>
</dbReference>
<dbReference type="InterPro" id="IPR050583">
    <property type="entry name" value="Mycobacterial_A85_antigen"/>
</dbReference>